<keyword evidence="3" id="KW-1185">Reference proteome</keyword>
<keyword evidence="1" id="KW-0472">Membrane</keyword>
<dbReference type="AlphaFoldDB" id="A0A7W5TSR1"/>
<accession>A0A7W5TSR1</accession>
<protein>
    <submittedName>
        <fullName evidence="2">Uncharacterized protein</fullName>
    </submittedName>
</protein>
<name>A0A7W5TSR1_9MICC</name>
<evidence type="ECO:0000313" key="2">
    <source>
        <dbReference type="EMBL" id="MBB3666733.1"/>
    </source>
</evidence>
<evidence type="ECO:0000256" key="1">
    <source>
        <dbReference type="SAM" id="Phobius"/>
    </source>
</evidence>
<dbReference type="Proteomes" id="UP000547528">
    <property type="component" value="Unassembled WGS sequence"/>
</dbReference>
<gene>
    <name evidence="2" type="ORF">FHX47_000326</name>
</gene>
<dbReference type="RefSeq" id="WP_183357145.1">
    <property type="nucleotide sequence ID" value="NZ_BAABKR010000005.1"/>
</dbReference>
<proteinExistence type="predicted"/>
<keyword evidence="1" id="KW-1133">Transmembrane helix</keyword>
<feature type="transmembrane region" description="Helical" evidence="1">
    <location>
        <begin position="12"/>
        <end position="30"/>
    </location>
</feature>
<evidence type="ECO:0000313" key="3">
    <source>
        <dbReference type="Proteomes" id="UP000547528"/>
    </source>
</evidence>
<organism evidence="2 3">
    <name type="scientific">Garicola koreensis</name>
    <dbReference type="NCBI Taxonomy" id="1262554"/>
    <lineage>
        <taxon>Bacteria</taxon>
        <taxon>Bacillati</taxon>
        <taxon>Actinomycetota</taxon>
        <taxon>Actinomycetes</taxon>
        <taxon>Micrococcales</taxon>
        <taxon>Micrococcaceae</taxon>
        <taxon>Garicola</taxon>
    </lineage>
</organism>
<sequence>MSTPKKNDAGTAVWYFVAATFAATLGPTVLSPGAGHWTTFIWIGLALILLVLGGIVLGREMSSRGASAD</sequence>
<reference evidence="2 3" key="1">
    <citation type="submission" date="2020-08" db="EMBL/GenBank/DDBJ databases">
        <title>Sequencing the genomes of 1000 actinobacteria strains.</title>
        <authorList>
            <person name="Klenk H.-P."/>
        </authorList>
    </citation>
    <scope>NUCLEOTIDE SEQUENCE [LARGE SCALE GENOMIC DNA]</scope>
    <source>
        <strain evidence="2 3">DSM 28238</strain>
    </source>
</reference>
<dbReference type="EMBL" id="JACIBT010000001">
    <property type="protein sequence ID" value="MBB3666733.1"/>
    <property type="molecule type" value="Genomic_DNA"/>
</dbReference>
<keyword evidence="1" id="KW-0812">Transmembrane</keyword>
<feature type="transmembrane region" description="Helical" evidence="1">
    <location>
        <begin position="36"/>
        <end position="57"/>
    </location>
</feature>
<comment type="caution">
    <text evidence="2">The sequence shown here is derived from an EMBL/GenBank/DDBJ whole genome shotgun (WGS) entry which is preliminary data.</text>
</comment>